<evidence type="ECO:0000313" key="1">
    <source>
        <dbReference type="EMBL" id="GFE09636.1"/>
    </source>
</evidence>
<gene>
    <name evidence="1" type="ORF">Scani_59040</name>
</gene>
<dbReference type="EMBL" id="BLIN01000005">
    <property type="protein sequence ID" value="GFE09636.1"/>
    <property type="molecule type" value="Genomic_DNA"/>
</dbReference>
<comment type="caution">
    <text evidence="1">The sequence shown here is derived from an EMBL/GenBank/DDBJ whole genome shotgun (WGS) entry which is preliminary data.</text>
</comment>
<organism evidence="1 2">
    <name type="scientific">Streptomyces caniferus</name>
    <dbReference type="NCBI Taxonomy" id="285557"/>
    <lineage>
        <taxon>Bacteria</taxon>
        <taxon>Bacillati</taxon>
        <taxon>Actinomycetota</taxon>
        <taxon>Actinomycetes</taxon>
        <taxon>Kitasatosporales</taxon>
        <taxon>Streptomycetaceae</taxon>
        <taxon>Streptomyces</taxon>
    </lineage>
</organism>
<dbReference type="Proteomes" id="UP000435837">
    <property type="component" value="Unassembled WGS sequence"/>
</dbReference>
<dbReference type="AlphaFoldDB" id="A0A640SGW2"/>
<protein>
    <submittedName>
        <fullName evidence="1">Uncharacterized protein</fullName>
    </submittedName>
</protein>
<name>A0A640SGW2_9ACTN</name>
<reference evidence="1 2" key="1">
    <citation type="submission" date="2019-12" db="EMBL/GenBank/DDBJ databases">
        <title>Whole genome shotgun sequence of Streptomyces caniferus NBRC 15389.</title>
        <authorList>
            <person name="Ichikawa N."/>
            <person name="Kimura A."/>
            <person name="Kitahashi Y."/>
            <person name="Komaki H."/>
            <person name="Tamura T."/>
        </authorList>
    </citation>
    <scope>NUCLEOTIDE SEQUENCE [LARGE SCALE GENOMIC DNA]</scope>
    <source>
        <strain evidence="1 2">NBRC 15389</strain>
    </source>
</reference>
<proteinExistence type="predicted"/>
<sequence>MASRAPSRTARSAGPALKGVELLEWTGRDLAQGTTDVSFVFETSRVTVFNALDENGLSFGPPGRSQRSHALH</sequence>
<evidence type="ECO:0000313" key="2">
    <source>
        <dbReference type="Proteomes" id="UP000435837"/>
    </source>
</evidence>
<accession>A0A640SGW2</accession>